<evidence type="ECO:0000313" key="8">
    <source>
        <dbReference type="EMBL" id="HAB5985198.1"/>
    </source>
</evidence>
<proteinExistence type="predicted"/>
<evidence type="ECO:0000313" key="2">
    <source>
        <dbReference type="EMBL" id="HAB1457576.1"/>
    </source>
</evidence>
<dbReference type="AlphaFoldDB" id="A0A5I8UJL4"/>
<dbReference type="EMBL" id="DAAGWM010000007">
    <property type="protein sequence ID" value="HAB4836346.1"/>
    <property type="molecule type" value="Genomic_DNA"/>
</dbReference>
<evidence type="ECO:0000313" key="4">
    <source>
        <dbReference type="EMBL" id="HAB3706884.1"/>
    </source>
</evidence>
<organism evidence="1">
    <name type="scientific">Salmonella enterica subsp. enterica serovar Choleraesuis</name>
    <dbReference type="NCBI Taxonomy" id="119912"/>
    <lineage>
        <taxon>Bacteria</taxon>
        <taxon>Pseudomonadati</taxon>
        <taxon>Pseudomonadota</taxon>
        <taxon>Gammaproteobacteria</taxon>
        <taxon>Enterobacterales</taxon>
        <taxon>Enterobacteriaceae</taxon>
        <taxon>Salmonella</taxon>
    </lineage>
</organism>
<evidence type="ECO:0000313" key="10">
    <source>
        <dbReference type="EMBL" id="HAB6152281.1"/>
    </source>
</evidence>
<dbReference type="EMBL" id="DAAGQI010000006">
    <property type="protein sequence ID" value="HAB4117382.1"/>
    <property type="molecule type" value="Genomic_DNA"/>
</dbReference>
<evidence type="ECO:0000313" key="5">
    <source>
        <dbReference type="EMBL" id="HAB4117382.1"/>
    </source>
</evidence>
<comment type="caution">
    <text evidence="1">The sequence shown here is derived from an EMBL/GenBank/DDBJ whole genome shotgun (WGS) entry which is preliminary data.</text>
</comment>
<dbReference type="EMBL" id="DAAHHJ010000006">
    <property type="protein sequence ID" value="HAB6093036.1"/>
    <property type="molecule type" value="Genomic_DNA"/>
</dbReference>
<dbReference type="EMBL" id="DAAGMU010000003">
    <property type="protein sequence ID" value="HAB3706884.1"/>
    <property type="molecule type" value="Genomic_DNA"/>
</dbReference>
<dbReference type="EMBL" id="DAAGMS010000006">
    <property type="protein sequence ID" value="HAB3698860.1"/>
    <property type="molecule type" value="Genomic_DNA"/>
</dbReference>
<evidence type="ECO:0000313" key="6">
    <source>
        <dbReference type="EMBL" id="HAB4334659.1"/>
    </source>
</evidence>
<dbReference type="EMBL" id="DAAHIO010000007">
    <property type="protein sequence ID" value="HAB6160825.1"/>
    <property type="molecule type" value="Genomic_DNA"/>
</dbReference>
<protein>
    <submittedName>
        <fullName evidence="1">Alpha-ketoglutarate permease</fullName>
    </submittedName>
</protein>
<evidence type="ECO:0000313" key="7">
    <source>
        <dbReference type="EMBL" id="HAB4836346.1"/>
    </source>
</evidence>
<evidence type="ECO:0000313" key="1">
    <source>
        <dbReference type="EMBL" id="HAB1015353.1"/>
    </source>
</evidence>
<dbReference type="EMBL" id="DAAGSC010000006">
    <property type="protein sequence ID" value="HAB4334659.1"/>
    <property type="molecule type" value="Genomic_DNA"/>
</dbReference>
<name>A0A5I8UJL4_SALET</name>
<dbReference type="EMBL" id="DAAFUW010000007">
    <property type="protein sequence ID" value="HAB1457576.1"/>
    <property type="molecule type" value="Genomic_DNA"/>
</dbReference>
<evidence type="ECO:0000313" key="12">
    <source>
        <dbReference type="EMBL" id="HAF7591828.1"/>
    </source>
</evidence>
<sequence length="54" mass="6201">MTLEGIMFEKLGLPKNLLWGYIGLTIFMIGDGVEQAWISIWLVEKVCLLPRHLI</sequence>
<gene>
    <name evidence="1" type="ORF">GB124_05010</name>
    <name evidence="8" type="ORF">GB355_08290</name>
    <name evidence="11" type="ORF">GB421_08990</name>
    <name evidence="9" type="ORF">GB623_07125</name>
    <name evidence="4" type="ORF">GBV40_02390</name>
    <name evidence="10" type="ORF">GBV66_09950</name>
    <name evidence="3" type="ORF">GBV92_07350</name>
    <name evidence="2" type="ORF">GBX10_09590</name>
    <name evidence="6" type="ORF">GBY24_07345</name>
    <name evidence="5" type="ORF">GBY28_06650</name>
    <name evidence="7" type="ORF">GBZ03_10145</name>
    <name evidence="12" type="ORF">GND64_001117</name>
</gene>
<dbReference type="EMBL" id="DAAWEV010000005">
    <property type="protein sequence ID" value="HAF7591828.1"/>
    <property type="molecule type" value="Genomic_DNA"/>
</dbReference>
<dbReference type="EMBL" id="DAAHHF010000007">
    <property type="protein sequence ID" value="HAB6152281.1"/>
    <property type="molecule type" value="Genomic_DNA"/>
</dbReference>
<dbReference type="EMBL" id="DAAFPX010000005">
    <property type="protein sequence ID" value="HAB1015353.1"/>
    <property type="molecule type" value="Genomic_DNA"/>
</dbReference>
<accession>A0A5I8UJL4</accession>
<reference evidence="1" key="2">
    <citation type="submission" date="2019-10" db="EMBL/GenBank/DDBJ databases">
        <authorList>
            <consortium name="NCBI Pathogen Detection Project"/>
        </authorList>
    </citation>
    <scope>NUCLEOTIDE SEQUENCE</scope>
    <source>
        <strain evidence="12">NCTR-SF22</strain>
        <strain evidence="1">Salmonella enterica</strain>
    </source>
</reference>
<reference evidence="1" key="1">
    <citation type="journal article" date="2018" name="Genome Biol.">
        <title>SKESA: strategic k-mer extension for scrupulous assemblies.</title>
        <authorList>
            <person name="Souvorov A."/>
            <person name="Agarwala R."/>
            <person name="Lipman D.J."/>
        </authorList>
    </citation>
    <scope>NUCLEOTIDE SEQUENCE</scope>
    <source>
        <strain evidence="12">NCTR-SF22</strain>
        <strain evidence="1">Salmonella enterica</strain>
    </source>
</reference>
<evidence type="ECO:0000313" key="3">
    <source>
        <dbReference type="EMBL" id="HAB3698860.1"/>
    </source>
</evidence>
<evidence type="ECO:0000313" key="9">
    <source>
        <dbReference type="EMBL" id="HAB6093036.1"/>
    </source>
</evidence>
<dbReference type="EMBL" id="DAAHGH010000006">
    <property type="protein sequence ID" value="HAB5985198.1"/>
    <property type="molecule type" value="Genomic_DNA"/>
</dbReference>
<evidence type="ECO:0000313" key="11">
    <source>
        <dbReference type="EMBL" id="HAB6160825.1"/>
    </source>
</evidence>